<evidence type="ECO:0000313" key="2">
    <source>
        <dbReference type="Proteomes" id="UP000805614"/>
    </source>
</evidence>
<name>A0ABR7LUL1_9ACTN</name>
<organism evidence="1 2">
    <name type="scientific">Actinomadura alba</name>
    <dbReference type="NCBI Taxonomy" id="406431"/>
    <lineage>
        <taxon>Bacteria</taxon>
        <taxon>Bacillati</taxon>
        <taxon>Actinomycetota</taxon>
        <taxon>Actinomycetes</taxon>
        <taxon>Streptosporangiales</taxon>
        <taxon>Thermomonosporaceae</taxon>
        <taxon>Actinomadura</taxon>
    </lineage>
</organism>
<protein>
    <submittedName>
        <fullName evidence="1">Uncharacterized protein</fullName>
    </submittedName>
</protein>
<gene>
    <name evidence="1" type="ORF">HKK74_23990</name>
</gene>
<reference evidence="1 2" key="1">
    <citation type="submission" date="2020-06" db="EMBL/GenBank/DDBJ databases">
        <title>Actinomadura xiongansis sp. nov., isolated from soil of Baiyangdian.</title>
        <authorList>
            <person name="Zhang X."/>
        </authorList>
    </citation>
    <scope>NUCLEOTIDE SEQUENCE [LARGE SCALE GENOMIC DNA]</scope>
    <source>
        <strain evidence="1 2">HBUM206468</strain>
    </source>
</reference>
<comment type="caution">
    <text evidence="1">The sequence shown here is derived from an EMBL/GenBank/DDBJ whole genome shotgun (WGS) entry which is preliminary data.</text>
</comment>
<dbReference type="RefSeq" id="WP_187245575.1">
    <property type="nucleotide sequence ID" value="NZ_BAAAOK010000014.1"/>
</dbReference>
<accession>A0ABR7LUL1</accession>
<dbReference type="EMBL" id="JABVEC010000019">
    <property type="protein sequence ID" value="MBC6468532.1"/>
    <property type="molecule type" value="Genomic_DNA"/>
</dbReference>
<dbReference type="Proteomes" id="UP000805614">
    <property type="component" value="Unassembled WGS sequence"/>
</dbReference>
<sequence length="242" mass="26583">MHEGQEAWDVLVGPGFLHALRDAHEAATRIVFTRLSRSAGFKDRSFGYTSFDVLESQLDRVFRLGAFGPADTDDPLLGAVARANLNGSPGWRYGSYRVLLKRYDFGSVDGIRWDQASPTKQAVSKQDYADDPQLALDLGGHDVPVVPGETSAPITLVLAHSASEEPLELELFLGRPRFNADGGSPWWWRRALTREALGADPRPARVEPTMPIWSEDELDVPLRLRAATGRTATGTTSSEPAR</sequence>
<keyword evidence="2" id="KW-1185">Reference proteome</keyword>
<evidence type="ECO:0000313" key="1">
    <source>
        <dbReference type="EMBL" id="MBC6468532.1"/>
    </source>
</evidence>
<proteinExistence type="predicted"/>